<organism evidence="1 2">
    <name type="scientific">Dreissena polymorpha</name>
    <name type="common">Zebra mussel</name>
    <name type="synonym">Mytilus polymorpha</name>
    <dbReference type="NCBI Taxonomy" id="45954"/>
    <lineage>
        <taxon>Eukaryota</taxon>
        <taxon>Metazoa</taxon>
        <taxon>Spiralia</taxon>
        <taxon>Lophotrochozoa</taxon>
        <taxon>Mollusca</taxon>
        <taxon>Bivalvia</taxon>
        <taxon>Autobranchia</taxon>
        <taxon>Heteroconchia</taxon>
        <taxon>Euheterodonta</taxon>
        <taxon>Imparidentia</taxon>
        <taxon>Neoheterodontei</taxon>
        <taxon>Myida</taxon>
        <taxon>Dreissenoidea</taxon>
        <taxon>Dreissenidae</taxon>
        <taxon>Dreissena</taxon>
    </lineage>
</organism>
<gene>
    <name evidence="1" type="ORF">DPMN_060313</name>
</gene>
<dbReference type="Proteomes" id="UP000828390">
    <property type="component" value="Unassembled WGS sequence"/>
</dbReference>
<name>A0A9D4C4Z9_DREPO</name>
<proteinExistence type="predicted"/>
<evidence type="ECO:0000313" key="1">
    <source>
        <dbReference type="EMBL" id="KAH3717522.1"/>
    </source>
</evidence>
<keyword evidence="2" id="KW-1185">Reference proteome</keyword>
<reference evidence="1" key="1">
    <citation type="journal article" date="2019" name="bioRxiv">
        <title>The Genome of the Zebra Mussel, Dreissena polymorpha: A Resource for Invasive Species Research.</title>
        <authorList>
            <person name="McCartney M.A."/>
            <person name="Auch B."/>
            <person name="Kono T."/>
            <person name="Mallez S."/>
            <person name="Zhang Y."/>
            <person name="Obille A."/>
            <person name="Becker A."/>
            <person name="Abrahante J.E."/>
            <person name="Garbe J."/>
            <person name="Badalamenti J.P."/>
            <person name="Herman A."/>
            <person name="Mangelson H."/>
            <person name="Liachko I."/>
            <person name="Sullivan S."/>
            <person name="Sone E.D."/>
            <person name="Koren S."/>
            <person name="Silverstein K.A.T."/>
            <person name="Beckman K.B."/>
            <person name="Gohl D.M."/>
        </authorList>
    </citation>
    <scope>NUCLEOTIDE SEQUENCE</scope>
    <source>
        <strain evidence="1">Duluth1</strain>
        <tissue evidence="1">Whole animal</tissue>
    </source>
</reference>
<reference evidence="1" key="2">
    <citation type="submission" date="2020-11" db="EMBL/GenBank/DDBJ databases">
        <authorList>
            <person name="McCartney M.A."/>
            <person name="Auch B."/>
            <person name="Kono T."/>
            <person name="Mallez S."/>
            <person name="Becker A."/>
            <person name="Gohl D.M."/>
            <person name="Silverstein K.A.T."/>
            <person name="Koren S."/>
            <person name="Bechman K.B."/>
            <person name="Herman A."/>
            <person name="Abrahante J.E."/>
            <person name="Garbe J."/>
        </authorList>
    </citation>
    <scope>NUCLEOTIDE SEQUENCE</scope>
    <source>
        <strain evidence="1">Duluth1</strain>
        <tissue evidence="1">Whole animal</tissue>
    </source>
</reference>
<accession>A0A9D4C4Z9</accession>
<dbReference type="AlphaFoldDB" id="A0A9D4C4Z9"/>
<protein>
    <submittedName>
        <fullName evidence="1">Uncharacterized protein</fullName>
    </submittedName>
</protein>
<sequence length="68" mass="6693">MVLGGGDGVGGGVGGYSGGCYDSDAGGNGFDRNNCRSYIDGSRSSSTSREISNSGVDGGAVVCECKFN</sequence>
<comment type="caution">
    <text evidence="1">The sequence shown here is derived from an EMBL/GenBank/DDBJ whole genome shotgun (WGS) entry which is preliminary data.</text>
</comment>
<evidence type="ECO:0000313" key="2">
    <source>
        <dbReference type="Proteomes" id="UP000828390"/>
    </source>
</evidence>
<dbReference type="EMBL" id="JAIWYP010000013">
    <property type="protein sequence ID" value="KAH3717522.1"/>
    <property type="molecule type" value="Genomic_DNA"/>
</dbReference>